<dbReference type="HAMAP" id="MF_00135">
    <property type="entry name" value="PRAI"/>
    <property type="match status" value="1"/>
</dbReference>
<keyword evidence="5 9" id="KW-0028">Amino-acid biosynthesis</keyword>
<comment type="similarity">
    <text evidence="9">Belongs to the TrpF family.</text>
</comment>
<sequence length="203" mass="23267">MKIKICGMRESENMKEVAALSPDYIGFIFYKNSPRYITQIPTNGPHQIRKTGVFVNEEYDQIMKKVELFGLQAIQLHGEESVELCEKLGDQNLEVIKAFSVDDDFNFEKIHSYQKVTDYFLFDTKGKKYGGNGHAFNWSRLQNYTLNHPFFLSGGIGLEHSEEIKKIYDSSLPLAGIDLNSKFEIAPGIKDIQKLNKMKESLL</sequence>
<dbReference type="InterPro" id="IPR011060">
    <property type="entry name" value="RibuloseP-bd_barrel"/>
</dbReference>
<accession>A0ABU2KES6</accession>
<evidence type="ECO:0000256" key="4">
    <source>
        <dbReference type="ARBA" id="ARBA00022272"/>
    </source>
</evidence>
<dbReference type="CDD" id="cd00405">
    <property type="entry name" value="PRAI"/>
    <property type="match status" value="1"/>
</dbReference>
<keyword evidence="8 9" id="KW-0413">Isomerase</keyword>
<comment type="pathway">
    <text evidence="2 9">Amino-acid biosynthesis; L-tryptophan biosynthesis; L-tryptophan from chorismate: step 3/5.</text>
</comment>
<evidence type="ECO:0000256" key="8">
    <source>
        <dbReference type="ARBA" id="ARBA00023235"/>
    </source>
</evidence>
<evidence type="ECO:0000313" key="11">
    <source>
        <dbReference type="EMBL" id="MDT0293194.1"/>
    </source>
</evidence>
<keyword evidence="12" id="KW-1185">Reference proteome</keyword>
<proteinExistence type="inferred from homology"/>
<evidence type="ECO:0000313" key="12">
    <source>
        <dbReference type="Proteomes" id="UP001182991"/>
    </source>
</evidence>
<evidence type="ECO:0000259" key="10">
    <source>
        <dbReference type="Pfam" id="PF00697"/>
    </source>
</evidence>
<evidence type="ECO:0000256" key="6">
    <source>
        <dbReference type="ARBA" id="ARBA00022822"/>
    </source>
</evidence>
<dbReference type="InterPro" id="IPR013785">
    <property type="entry name" value="Aldolase_TIM"/>
</dbReference>
<organism evidence="11 12">
    <name type="scientific">Mesonia ostreae</name>
    <dbReference type="NCBI Taxonomy" id="861110"/>
    <lineage>
        <taxon>Bacteria</taxon>
        <taxon>Pseudomonadati</taxon>
        <taxon>Bacteroidota</taxon>
        <taxon>Flavobacteriia</taxon>
        <taxon>Flavobacteriales</taxon>
        <taxon>Flavobacteriaceae</taxon>
        <taxon>Mesonia</taxon>
    </lineage>
</organism>
<dbReference type="RefSeq" id="WP_311400165.1">
    <property type="nucleotide sequence ID" value="NZ_JAVRBG010000001.1"/>
</dbReference>
<evidence type="ECO:0000256" key="5">
    <source>
        <dbReference type="ARBA" id="ARBA00022605"/>
    </source>
</evidence>
<dbReference type="PANTHER" id="PTHR42894">
    <property type="entry name" value="N-(5'-PHOSPHORIBOSYL)ANTHRANILATE ISOMERASE"/>
    <property type="match status" value="1"/>
</dbReference>
<gene>
    <name evidence="9" type="primary">trpF</name>
    <name evidence="11" type="ORF">RLT85_00945</name>
</gene>
<comment type="catalytic activity">
    <reaction evidence="1 9">
        <text>N-(5-phospho-beta-D-ribosyl)anthranilate = 1-(2-carboxyphenylamino)-1-deoxy-D-ribulose 5-phosphate</text>
        <dbReference type="Rhea" id="RHEA:21540"/>
        <dbReference type="ChEBI" id="CHEBI:18277"/>
        <dbReference type="ChEBI" id="CHEBI:58613"/>
        <dbReference type="EC" id="5.3.1.24"/>
    </reaction>
</comment>
<dbReference type="EMBL" id="JAVRBG010000001">
    <property type="protein sequence ID" value="MDT0293194.1"/>
    <property type="molecule type" value="Genomic_DNA"/>
</dbReference>
<feature type="domain" description="N-(5'phosphoribosyl) anthranilate isomerase (PRAI)" evidence="10">
    <location>
        <begin position="3"/>
        <end position="198"/>
    </location>
</feature>
<protein>
    <recommendedName>
        <fullName evidence="4 9">N-(5'-phosphoribosyl)anthranilate isomerase</fullName>
        <shortName evidence="9">PRAI</shortName>
        <ecNumber evidence="3 9">5.3.1.24</ecNumber>
    </recommendedName>
</protein>
<evidence type="ECO:0000256" key="7">
    <source>
        <dbReference type="ARBA" id="ARBA00023141"/>
    </source>
</evidence>
<dbReference type="GO" id="GO:0016853">
    <property type="term" value="F:isomerase activity"/>
    <property type="evidence" value="ECO:0007669"/>
    <property type="project" value="UniProtKB-KW"/>
</dbReference>
<name>A0ABU2KES6_9FLAO</name>
<evidence type="ECO:0000256" key="2">
    <source>
        <dbReference type="ARBA" id="ARBA00004664"/>
    </source>
</evidence>
<dbReference type="InterPro" id="IPR001240">
    <property type="entry name" value="PRAI_dom"/>
</dbReference>
<evidence type="ECO:0000256" key="1">
    <source>
        <dbReference type="ARBA" id="ARBA00001164"/>
    </source>
</evidence>
<comment type="caution">
    <text evidence="11">The sequence shown here is derived from an EMBL/GenBank/DDBJ whole genome shotgun (WGS) entry which is preliminary data.</text>
</comment>
<keyword evidence="7 9" id="KW-0057">Aromatic amino acid biosynthesis</keyword>
<dbReference type="SUPFAM" id="SSF51366">
    <property type="entry name" value="Ribulose-phoshate binding barrel"/>
    <property type="match status" value="1"/>
</dbReference>
<dbReference type="InterPro" id="IPR044643">
    <property type="entry name" value="TrpF_fam"/>
</dbReference>
<keyword evidence="6 9" id="KW-0822">Tryptophan biosynthesis</keyword>
<dbReference type="Pfam" id="PF00697">
    <property type="entry name" value="PRAI"/>
    <property type="match status" value="1"/>
</dbReference>
<evidence type="ECO:0000256" key="9">
    <source>
        <dbReference type="HAMAP-Rule" id="MF_00135"/>
    </source>
</evidence>
<dbReference type="Proteomes" id="UP001182991">
    <property type="component" value="Unassembled WGS sequence"/>
</dbReference>
<dbReference type="EC" id="5.3.1.24" evidence="3 9"/>
<dbReference type="Gene3D" id="3.20.20.70">
    <property type="entry name" value="Aldolase class I"/>
    <property type="match status" value="1"/>
</dbReference>
<evidence type="ECO:0000256" key="3">
    <source>
        <dbReference type="ARBA" id="ARBA00012572"/>
    </source>
</evidence>
<reference evidence="12" key="1">
    <citation type="submission" date="2023-07" db="EMBL/GenBank/DDBJ databases">
        <title>Isolating and identifying novel microbial strains from the Mariana Trench.</title>
        <authorList>
            <person name="Fu H."/>
        </authorList>
    </citation>
    <scope>NUCLEOTIDE SEQUENCE [LARGE SCALE GENOMIC DNA]</scope>
    <source>
        <strain evidence="12">T-y2</strain>
    </source>
</reference>
<dbReference type="PANTHER" id="PTHR42894:SF1">
    <property type="entry name" value="N-(5'-PHOSPHORIBOSYL)ANTHRANILATE ISOMERASE"/>
    <property type="match status" value="1"/>
</dbReference>